<accession>A0A267FPE4</accession>
<name>A0A267FPE4_9PLAT</name>
<evidence type="ECO:0000313" key="2">
    <source>
        <dbReference type="Proteomes" id="UP000215902"/>
    </source>
</evidence>
<keyword evidence="2" id="KW-1185">Reference proteome</keyword>
<dbReference type="AlphaFoldDB" id="A0A267FPE4"/>
<evidence type="ECO:0000313" key="1">
    <source>
        <dbReference type="EMBL" id="PAA75613.1"/>
    </source>
</evidence>
<gene>
    <name evidence="1" type="ORF">BOX15_Mlig030918g1</name>
</gene>
<sequence>MLHCLLRLRTACQDCKIGLLSRYGCNEGMRFLEKKNMPHTEDGGLYVPSEAVLKAVQKMEMVFDQICLLFEA</sequence>
<dbReference type="EMBL" id="NIVC01000872">
    <property type="protein sequence ID" value="PAA75613.1"/>
    <property type="molecule type" value="Genomic_DNA"/>
</dbReference>
<reference evidence="1 2" key="1">
    <citation type="submission" date="2017-06" db="EMBL/GenBank/DDBJ databases">
        <title>A platform for efficient transgenesis in Macrostomum lignano, a flatworm model organism for stem cell research.</title>
        <authorList>
            <person name="Berezikov E."/>
        </authorList>
    </citation>
    <scope>NUCLEOTIDE SEQUENCE [LARGE SCALE GENOMIC DNA]</scope>
    <source>
        <strain evidence="1">DV1</strain>
        <tissue evidence="1">Whole organism</tissue>
    </source>
</reference>
<protein>
    <submittedName>
        <fullName evidence="1">Uncharacterized protein</fullName>
    </submittedName>
</protein>
<dbReference type="Proteomes" id="UP000215902">
    <property type="component" value="Unassembled WGS sequence"/>
</dbReference>
<organism evidence="1 2">
    <name type="scientific">Macrostomum lignano</name>
    <dbReference type="NCBI Taxonomy" id="282301"/>
    <lineage>
        <taxon>Eukaryota</taxon>
        <taxon>Metazoa</taxon>
        <taxon>Spiralia</taxon>
        <taxon>Lophotrochozoa</taxon>
        <taxon>Platyhelminthes</taxon>
        <taxon>Rhabditophora</taxon>
        <taxon>Macrostomorpha</taxon>
        <taxon>Macrostomida</taxon>
        <taxon>Macrostomidae</taxon>
        <taxon>Macrostomum</taxon>
    </lineage>
</organism>
<comment type="caution">
    <text evidence="1">The sequence shown here is derived from an EMBL/GenBank/DDBJ whole genome shotgun (WGS) entry which is preliminary data.</text>
</comment>
<proteinExistence type="predicted"/>